<dbReference type="PRINTS" id="PR00359">
    <property type="entry name" value="BP450"/>
</dbReference>
<dbReference type="FunFam" id="1.10.630.10:FF:000018">
    <property type="entry name" value="Cytochrome P450 monooxygenase"/>
    <property type="match status" value="1"/>
</dbReference>
<keyword evidence="6 7" id="KW-0503">Monooxygenase</keyword>
<dbReference type="InterPro" id="IPR036396">
    <property type="entry name" value="Cyt_P450_sf"/>
</dbReference>
<evidence type="ECO:0000313" key="8">
    <source>
        <dbReference type="EMBL" id="PAU47828.1"/>
    </source>
</evidence>
<evidence type="ECO:0000256" key="5">
    <source>
        <dbReference type="ARBA" id="ARBA00023004"/>
    </source>
</evidence>
<keyword evidence="9" id="KW-1185">Reference proteome</keyword>
<dbReference type="PANTHER" id="PTHR46696">
    <property type="entry name" value="P450, PUTATIVE (EUROFUNG)-RELATED"/>
    <property type="match status" value="1"/>
</dbReference>
<comment type="similarity">
    <text evidence="1 7">Belongs to the cytochrome P450 family.</text>
</comment>
<proteinExistence type="inferred from homology"/>
<evidence type="ECO:0000256" key="4">
    <source>
        <dbReference type="ARBA" id="ARBA00023002"/>
    </source>
</evidence>
<keyword evidence="4 7" id="KW-0560">Oxidoreductase</keyword>
<sequence length="453" mass="49139">MRQVLASRSVASCVVSAPERPAGNANSRKGASVSGNIVDLEEFGPVFTENPYPIYRELRARGPVHRVRLPGGLEAWLVVGYEEARAALGDARLRKDWSFAAPELRRMRTGSEENTTQLFGRSMLSADPPDHSRLRKLVSKAFTPRRIEALRPRIEELTADLVGALPAQGRADVMETLAYPLPIAVICEILGVPALDQDRFQEASNKLISSDAPTPDYFDSAARLNAYLDELVAEKRRAPGDDVLSALVHVTDEDGGRLSDEELRGTAFVLLFAGHETTVNLIGNATLALLTHPEQLAEVRGDWSLLDGAIEETLRWEGPVEATTWRFASEDLTIGDTLVSGDGGIVLVSLVSGNRDEAVYEDPESFDIHRKTGGHLAFGHGIHYCLGAALARMEARIALRALFEGFPGLALDVPVDELRWRPGMPMRGLLTLPVDLGGPAPLYGGREVSAAAA</sequence>
<organism evidence="8 9">
    <name type="scientific">Streptomyces albireticuli</name>
    <dbReference type="NCBI Taxonomy" id="1940"/>
    <lineage>
        <taxon>Bacteria</taxon>
        <taxon>Bacillati</taxon>
        <taxon>Actinomycetota</taxon>
        <taxon>Actinomycetes</taxon>
        <taxon>Kitasatosporales</taxon>
        <taxon>Streptomycetaceae</taxon>
        <taxon>Streptomyces</taxon>
    </lineage>
</organism>
<gene>
    <name evidence="8" type="ORF">CK936_16610</name>
</gene>
<evidence type="ECO:0000256" key="6">
    <source>
        <dbReference type="ARBA" id="ARBA00023033"/>
    </source>
</evidence>
<evidence type="ECO:0000313" key="9">
    <source>
        <dbReference type="Proteomes" id="UP000218944"/>
    </source>
</evidence>
<keyword evidence="5 7" id="KW-0408">Iron</keyword>
<name>A0A2A2D5R8_9ACTN</name>
<dbReference type="PANTHER" id="PTHR46696:SF1">
    <property type="entry name" value="CYTOCHROME P450 YJIB-RELATED"/>
    <property type="match status" value="1"/>
</dbReference>
<dbReference type="AlphaFoldDB" id="A0A2A2D5R8"/>
<dbReference type="GO" id="GO:0004497">
    <property type="term" value="F:monooxygenase activity"/>
    <property type="evidence" value="ECO:0007669"/>
    <property type="project" value="UniProtKB-KW"/>
</dbReference>
<dbReference type="CDD" id="cd11029">
    <property type="entry name" value="CYP107-like"/>
    <property type="match status" value="1"/>
</dbReference>
<evidence type="ECO:0000256" key="3">
    <source>
        <dbReference type="ARBA" id="ARBA00022723"/>
    </source>
</evidence>
<dbReference type="InterPro" id="IPR017972">
    <property type="entry name" value="Cyt_P450_CS"/>
</dbReference>
<accession>A0A2A2D5R8</accession>
<keyword evidence="3 7" id="KW-0479">Metal-binding</keyword>
<dbReference type="Gene3D" id="1.10.630.10">
    <property type="entry name" value="Cytochrome P450"/>
    <property type="match status" value="1"/>
</dbReference>
<dbReference type="SUPFAM" id="SSF48264">
    <property type="entry name" value="Cytochrome P450"/>
    <property type="match status" value="1"/>
</dbReference>
<evidence type="ECO:0000256" key="1">
    <source>
        <dbReference type="ARBA" id="ARBA00010617"/>
    </source>
</evidence>
<dbReference type="EMBL" id="NSJV01000327">
    <property type="protein sequence ID" value="PAU47828.1"/>
    <property type="molecule type" value="Genomic_DNA"/>
</dbReference>
<keyword evidence="2 7" id="KW-0349">Heme</keyword>
<dbReference type="Proteomes" id="UP000218944">
    <property type="component" value="Unassembled WGS sequence"/>
</dbReference>
<evidence type="ECO:0000256" key="7">
    <source>
        <dbReference type="RuleBase" id="RU000461"/>
    </source>
</evidence>
<dbReference type="GO" id="GO:0016705">
    <property type="term" value="F:oxidoreductase activity, acting on paired donors, with incorporation or reduction of molecular oxygen"/>
    <property type="evidence" value="ECO:0007669"/>
    <property type="project" value="InterPro"/>
</dbReference>
<dbReference type="PROSITE" id="PS00086">
    <property type="entry name" value="CYTOCHROME_P450"/>
    <property type="match status" value="1"/>
</dbReference>
<protein>
    <submittedName>
        <fullName evidence="8">Cytochrome P450</fullName>
    </submittedName>
</protein>
<evidence type="ECO:0000256" key="2">
    <source>
        <dbReference type="ARBA" id="ARBA00022617"/>
    </source>
</evidence>
<dbReference type="InterPro" id="IPR001128">
    <property type="entry name" value="Cyt_P450"/>
</dbReference>
<reference evidence="8 9" key="1">
    <citation type="submission" date="2017-08" db="EMBL/GenBank/DDBJ databases">
        <title>Genome sequence of Streptomyces albireticuli NRRL B-1670.</title>
        <authorList>
            <person name="Graham D.E."/>
            <person name="Mahan K.M."/>
            <person name="Klingeman D.M."/>
            <person name="Hettich R.L."/>
            <person name="Parry R.J."/>
            <person name="Spain J.C."/>
        </authorList>
    </citation>
    <scope>NUCLEOTIDE SEQUENCE [LARGE SCALE GENOMIC DNA]</scope>
    <source>
        <strain evidence="8 9">NRRL B-1670</strain>
    </source>
</reference>
<dbReference type="InterPro" id="IPR002397">
    <property type="entry name" value="Cyt_P450_B"/>
</dbReference>
<dbReference type="Pfam" id="PF00067">
    <property type="entry name" value="p450"/>
    <property type="match status" value="1"/>
</dbReference>
<comment type="caution">
    <text evidence="8">The sequence shown here is derived from an EMBL/GenBank/DDBJ whole genome shotgun (WGS) entry which is preliminary data.</text>
</comment>
<dbReference type="GO" id="GO:0020037">
    <property type="term" value="F:heme binding"/>
    <property type="evidence" value="ECO:0007669"/>
    <property type="project" value="InterPro"/>
</dbReference>
<dbReference type="GO" id="GO:0005506">
    <property type="term" value="F:iron ion binding"/>
    <property type="evidence" value="ECO:0007669"/>
    <property type="project" value="InterPro"/>
</dbReference>